<name>A0ABD3B2T4_9GENT</name>
<proteinExistence type="predicted"/>
<protein>
    <submittedName>
        <fullName evidence="1">Uncharacterized protein</fullName>
    </submittedName>
</protein>
<organism evidence="1 2">
    <name type="scientific">Cinchona calisaya</name>
    <dbReference type="NCBI Taxonomy" id="153742"/>
    <lineage>
        <taxon>Eukaryota</taxon>
        <taxon>Viridiplantae</taxon>
        <taxon>Streptophyta</taxon>
        <taxon>Embryophyta</taxon>
        <taxon>Tracheophyta</taxon>
        <taxon>Spermatophyta</taxon>
        <taxon>Magnoliopsida</taxon>
        <taxon>eudicotyledons</taxon>
        <taxon>Gunneridae</taxon>
        <taxon>Pentapetalae</taxon>
        <taxon>asterids</taxon>
        <taxon>lamiids</taxon>
        <taxon>Gentianales</taxon>
        <taxon>Rubiaceae</taxon>
        <taxon>Cinchonoideae</taxon>
        <taxon>Cinchoneae</taxon>
        <taxon>Cinchona</taxon>
    </lineage>
</organism>
<comment type="caution">
    <text evidence="1">The sequence shown here is derived from an EMBL/GenBank/DDBJ whole genome shotgun (WGS) entry which is preliminary data.</text>
</comment>
<sequence length="172" mass="19345">MRASQGNEANNASGSSKRVVDDASSFKKWELSTREFIPKGFSQLDDYDYDFIDLLGDDELVYHNRERNRHTRQFLSYTLTSILSSIVQGTMTTTYPLTMVIEDDLVEVVALYENEWGSKNTVLAPKMEKLLPKYGLLSGAIVTEGYKSVDVGVNVMDLRIGLNMTIDVVSKT</sequence>
<keyword evidence="2" id="KW-1185">Reference proteome</keyword>
<gene>
    <name evidence="1" type="ORF">ACH5RR_001082</name>
</gene>
<accession>A0ABD3B2T4</accession>
<dbReference type="EMBL" id="JBJUIK010000001">
    <property type="protein sequence ID" value="KAL3537716.1"/>
    <property type="molecule type" value="Genomic_DNA"/>
</dbReference>
<reference evidence="1 2" key="1">
    <citation type="submission" date="2024-11" db="EMBL/GenBank/DDBJ databases">
        <title>A near-complete genome assembly of Cinchona calisaya.</title>
        <authorList>
            <person name="Lian D.C."/>
            <person name="Zhao X.W."/>
            <person name="Wei L."/>
        </authorList>
    </citation>
    <scope>NUCLEOTIDE SEQUENCE [LARGE SCALE GENOMIC DNA]</scope>
    <source>
        <tissue evidence="1">Nenye</tissue>
    </source>
</reference>
<evidence type="ECO:0000313" key="2">
    <source>
        <dbReference type="Proteomes" id="UP001630127"/>
    </source>
</evidence>
<dbReference type="AlphaFoldDB" id="A0ABD3B2T4"/>
<dbReference type="Proteomes" id="UP001630127">
    <property type="component" value="Unassembled WGS sequence"/>
</dbReference>
<evidence type="ECO:0000313" key="1">
    <source>
        <dbReference type="EMBL" id="KAL3537716.1"/>
    </source>
</evidence>